<dbReference type="PIRSF" id="PIRSF002599">
    <property type="entry name" value="Cold_shock_A"/>
    <property type="match status" value="1"/>
</dbReference>
<gene>
    <name evidence="3" type="ORF">HCB25_13275</name>
    <name evidence="2" type="ORF">HCB35_03085</name>
</gene>
<proteinExistence type="predicted"/>
<dbReference type="GO" id="GO:0003676">
    <property type="term" value="F:nucleic acid binding"/>
    <property type="evidence" value="ECO:0007669"/>
    <property type="project" value="InterPro"/>
</dbReference>
<feature type="transmembrane region" description="Helical" evidence="1">
    <location>
        <begin position="70"/>
        <end position="90"/>
    </location>
</feature>
<keyword evidence="1" id="KW-0812">Transmembrane</keyword>
<dbReference type="Pfam" id="PF06961">
    <property type="entry name" value="DUF1294"/>
    <property type="match status" value="1"/>
</dbReference>
<feature type="transmembrane region" description="Helical" evidence="1">
    <location>
        <begin position="38"/>
        <end position="58"/>
    </location>
</feature>
<keyword evidence="1" id="KW-1133">Transmembrane helix</keyword>
<dbReference type="EMBL" id="JAARYY010000008">
    <property type="protein sequence ID" value="MBC2245047.1"/>
    <property type="molecule type" value="Genomic_DNA"/>
</dbReference>
<comment type="caution">
    <text evidence="3">The sequence shown here is derived from an EMBL/GenBank/DDBJ whole genome shotgun (WGS) entry which is preliminary data.</text>
</comment>
<dbReference type="RefSeq" id="WP_185471292.1">
    <property type="nucleotide sequence ID" value="NZ_JAAROS010000001.1"/>
</dbReference>
<sequence length="91" mass="10437">MLVLLASAYYIMINVIGFATMGIDKAKAQKHQWRIPEATLLLCAFLGGGIGSWIGMYFFHHKTHKWKFKILVPLAIALHVGVIFYLYTYFQ</sequence>
<protein>
    <submittedName>
        <fullName evidence="3">DUF1294 domain-containing protein</fullName>
    </submittedName>
</protein>
<dbReference type="InterPro" id="IPR012156">
    <property type="entry name" value="Cold_shock_CspA"/>
</dbReference>
<dbReference type="InterPro" id="IPR010718">
    <property type="entry name" value="DUF1294"/>
</dbReference>
<accession>A0A842F3D0</accession>
<dbReference type="EMBL" id="JAARZA010000001">
    <property type="protein sequence ID" value="MBC2239451.1"/>
    <property type="molecule type" value="Genomic_DNA"/>
</dbReference>
<feature type="transmembrane region" description="Helical" evidence="1">
    <location>
        <begin position="6"/>
        <end position="26"/>
    </location>
</feature>
<evidence type="ECO:0000313" key="5">
    <source>
        <dbReference type="Proteomes" id="UP000553016"/>
    </source>
</evidence>
<evidence type="ECO:0000313" key="4">
    <source>
        <dbReference type="Proteomes" id="UP000550367"/>
    </source>
</evidence>
<reference evidence="4 5" key="1">
    <citation type="submission" date="2020-03" db="EMBL/GenBank/DDBJ databases">
        <title>Soil Listeria distribution.</title>
        <authorList>
            <person name="Liao J."/>
            <person name="Wiedmann M."/>
        </authorList>
    </citation>
    <scope>NUCLEOTIDE SEQUENCE [LARGE SCALE GENOMIC DNA]</scope>
    <source>
        <strain evidence="2 5">FSL L7-0149</strain>
        <strain evidence="3 4">FSL L7-0153</strain>
    </source>
</reference>
<dbReference type="AlphaFoldDB" id="A0A842F3D0"/>
<dbReference type="Proteomes" id="UP000553016">
    <property type="component" value="Unassembled WGS sequence"/>
</dbReference>
<organism evidence="3 4">
    <name type="scientific">Listeria booriae</name>
    <dbReference type="NCBI Taxonomy" id="1552123"/>
    <lineage>
        <taxon>Bacteria</taxon>
        <taxon>Bacillati</taxon>
        <taxon>Bacillota</taxon>
        <taxon>Bacilli</taxon>
        <taxon>Bacillales</taxon>
        <taxon>Listeriaceae</taxon>
        <taxon>Listeria</taxon>
    </lineage>
</organism>
<evidence type="ECO:0000313" key="3">
    <source>
        <dbReference type="EMBL" id="MBC2245047.1"/>
    </source>
</evidence>
<keyword evidence="1" id="KW-0472">Membrane</keyword>
<name>A0A842F3D0_9LIST</name>
<evidence type="ECO:0000256" key="1">
    <source>
        <dbReference type="SAM" id="Phobius"/>
    </source>
</evidence>
<evidence type="ECO:0000313" key="2">
    <source>
        <dbReference type="EMBL" id="MBC2239451.1"/>
    </source>
</evidence>
<dbReference type="Proteomes" id="UP000550367">
    <property type="component" value="Unassembled WGS sequence"/>
</dbReference>